<dbReference type="EMBL" id="PUHP01000680">
    <property type="protein sequence ID" value="TQN68534.1"/>
    <property type="molecule type" value="Genomic_DNA"/>
</dbReference>
<organism evidence="9 10">
    <name type="scientific">Colletotrichum shisoi</name>
    <dbReference type="NCBI Taxonomy" id="2078593"/>
    <lineage>
        <taxon>Eukaryota</taxon>
        <taxon>Fungi</taxon>
        <taxon>Dikarya</taxon>
        <taxon>Ascomycota</taxon>
        <taxon>Pezizomycotina</taxon>
        <taxon>Sordariomycetes</taxon>
        <taxon>Hypocreomycetidae</taxon>
        <taxon>Glomerellales</taxon>
        <taxon>Glomerellaceae</taxon>
        <taxon>Colletotrichum</taxon>
        <taxon>Colletotrichum destructivum species complex</taxon>
    </lineage>
</organism>
<evidence type="ECO:0000256" key="7">
    <source>
        <dbReference type="PROSITE-ProRule" id="PRU00221"/>
    </source>
</evidence>
<feature type="repeat" description="WD" evidence="7">
    <location>
        <begin position="456"/>
        <end position="497"/>
    </location>
</feature>
<dbReference type="SMART" id="SM00320">
    <property type="entry name" value="WD40"/>
    <property type="match status" value="8"/>
</dbReference>
<dbReference type="PROSITE" id="PS50837">
    <property type="entry name" value="NACHT"/>
    <property type="match status" value="1"/>
</dbReference>
<evidence type="ECO:0000256" key="3">
    <source>
        <dbReference type="ARBA" id="ARBA00023054"/>
    </source>
</evidence>
<dbReference type="SUPFAM" id="SSF117289">
    <property type="entry name" value="Nucleoporin domain"/>
    <property type="match status" value="1"/>
</dbReference>
<dbReference type="Gene3D" id="3.40.50.300">
    <property type="entry name" value="P-loop containing nucleotide triphosphate hydrolases"/>
    <property type="match status" value="1"/>
</dbReference>
<feature type="repeat" description="WD" evidence="7">
    <location>
        <begin position="498"/>
        <end position="541"/>
    </location>
</feature>
<dbReference type="SUPFAM" id="SSF52540">
    <property type="entry name" value="P-loop containing nucleoside triphosphate hydrolases"/>
    <property type="match status" value="1"/>
</dbReference>
<evidence type="ECO:0000313" key="10">
    <source>
        <dbReference type="Proteomes" id="UP000326340"/>
    </source>
</evidence>
<evidence type="ECO:0000256" key="2">
    <source>
        <dbReference type="ARBA" id="ARBA00022737"/>
    </source>
</evidence>
<reference evidence="9 10" key="1">
    <citation type="journal article" date="2019" name="Sci. Rep.">
        <title>Colletotrichum shisoi sp. nov., an anthracnose pathogen of Perilla frutescens in Japan: molecular phylogenetic, morphological and genomic evidence.</title>
        <authorList>
            <person name="Gan P."/>
            <person name="Tsushima A."/>
            <person name="Hiroyama R."/>
            <person name="Narusaka M."/>
            <person name="Takano Y."/>
            <person name="Narusaka Y."/>
            <person name="Kawaradani M."/>
            <person name="Damm U."/>
            <person name="Shirasu K."/>
        </authorList>
    </citation>
    <scope>NUCLEOTIDE SEQUENCE [LARGE SCALE GENOMIC DNA]</scope>
    <source>
        <strain evidence="9 10">PG-2018a</strain>
    </source>
</reference>
<evidence type="ECO:0000256" key="1">
    <source>
        <dbReference type="ARBA" id="ARBA00022574"/>
    </source>
</evidence>
<dbReference type="GO" id="GO:1990234">
    <property type="term" value="C:transferase complex"/>
    <property type="evidence" value="ECO:0007669"/>
    <property type="project" value="UniProtKB-ARBA"/>
</dbReference>
<dbReference type="PROSITE" id="PS50082">
    <property type="entry name" value="WD_REPEATS_2"/>
    <property type="match status" value="4"/>
</dbReference>
<gene>
    <name evidence="9" type="primary">HET-E1-2</name>
    <name evidence="9" type="ORF">CSHISOI_06912</name>
</gene>
<feature type="repeat" description="WD" evidence="7">
    <location>
        <begin position="414"/>
        <end position="455"/>
    </location>
</feature>
<feature type="repeat" description="WD" evidence="7">
    <location>
        <begin position="331"/>
        <end position="372"/>
    </location>
</feature>
<feature type="domain" description="NACHT" evidence="8">
    <location>
        <begin position="77"/>
        <end position="217"/>
    </location>
</feature>
<dbReference type="CDD" id="cd00200">
    <property type="entry name" value="WD40"/>
    <property type="match status" value="1"/>
</dbReference>
<dbReference type="InterPro" id="IPR020472">
    <property type="entry name" value="WD40_PAC1"/>
</dbReference>
<dbReference type="PANTHER" id="PTHR22847">
    <property type="entry name" value="WD40 REPEAT PROTEIN"/>
    <property type="match status" value="1"/>
</dbReference>
<dbReference type="Pfam" id="PF24883">
    <property type="entry name" value="NPHP3_N"/>
    <property type="match status" value="1"/>
</dbReference>
<dbReference type="InterPro" id="IPR015943">
    <property type="entry name" value="WD40/YVTN_repeat-like_dom_sf"/>
</dbReference>
<protein>
    <recommendedName>
        <fullName evidence="5">Mitochondrial division protein 1</fullName>
    </recommendedName>
</protein>
<keyword evidence="2" id="KW-0677">Repeat</keyword>
<evidence type="ECO:0000256" key="5">
    <source>
        <dbReference type="ARBA" id="ARBA00039789"/>
    </source>
</evidence>
<evidence type="ECO:0000256" key="4">
    <source>
        <dbReference type="ARBA" id="ARBA00038415"/>
    </source>
</evidence>
<comment type="function">
    <text evidence="6">Involved in mitochondrial fission. Acts as an adapter protein required to form mitochondrial fission complexes. Formation of these complexes is required to promote constriction and fission of the mitochondrial compartment at a late step in mitochondrial division.</text>
</comment>
<dbReference type="Pfam" id="PF00400">
    <property type="entry name" value="WD40"/>
    <property type="match status" value="6"/>
</dbReference>
<dbReference type="InterPro" id="IPR027417">
    <property type="entry name" value="P-loop_NTPase"/>
</dbReference>
<dbReference type="AlphaFoldDB" id="A0A5Q4BQ42"/>
<sequence>MERTQNNNSGAGRQYNAHTITIVNEKESSFLADLRVTDPRDDKGRIERTKGGLLRDVYPWIFDHDNYQRWRVGSDNWFLWVKGDPGKGKTMLLCGIIDELKKDGCNPIYFFCQATDSRLNTATGVLHGLLYLLLIDRPSLVGRLRGKHDHAGKQLFEDANAWDALCEMITRVLRDESLQDVVLAIDALDECTTELPQLLNFITKLSATPVKIIVTSRNWPEIENGLAHDVQTPRICLELNEQSVSEAVRHYISYKAPSRSSELHRLVSDAVQFLRYHRARVEKAPLQTYCSALIFSPESSIIRKLFQDDLLEWVLTKRFVKDVWDSCELTLMDNMYDITSVVFSHDGSMLASTSDVGGVKLWDTVTGKCLVTWDYERFQAHSVDFAPDGATIAAALGDNTVKILAVRGQDLKTLLGHTETVLSVSFSKAGRQLASAASDGTIRLWDTTAYRLLRTFAGHSQAVNSVVFSADGTTLASASDDSTVKVWSSSTGACLHTFKGHGQKVHSVAFVADGSHLASTSNSGSGVVKFWNLSTAQCMRTVDGDSFISVFTLRDGTRYVCDWRCKPLIELRDSNTHRLLRDLCDLEIDIGCMDVSADNTLLASAYGEFAIRLWNLNTVHSQQPADRPEGEETAPRPSLARHRGILSVAFSHSGRQFASLSYRDRNVGVWNCETGQLVRVLQVPSTLPGESMWWCAVAFLCETRIAVSQLGRSTKDAYVWDLAQDSCILTLKHVSGLQVRFDTMAFSHDGALLATAESSSERCEIYVWNAVTGQCIASVPAPGCVGYLRLSGCGRRVYTSTHVIDITKLIDLGHSPTQMAAVDIHTLGDQTLITEEGAEWIWRGNGEKVLWLPEEYRVHMCAIQGSLVALCYGGDKVIFLRFSDLTSR</sequence>
<dbReference type="OrthoDB" id="538223at2759"/>
<comment type="caution">
    <text evidence="9">The sequence shown here is derived from an EMBL/GenBank/DDBJ whole genome shotgun (WGS) entry which is preliminary data.</text>
</comment>
<keyword evidence="10" id="KW-1185">Reference proteome</keyword>
<keyword evidence="3" id="KW-0175">Coiled coil</keyword>
<evidence type="ECO:0000259" key="8">
    <source>
        <dbReference type="PROSITE" id="PS50837"/>
    </source>
</evidence>
<dbReference type="SUPFAM" id="SSF50998">
    <property type="entry name" value="Quinoprotein alcohol dehydrogenase-like"/>
    <property type="match status" value="1"/>
</dbReference>
<evidence type="ECO:0000256" key="6">
    <source>
        <dbReference type="ARBA" id="ARBA00043913"/>
    </source>
</evidence>
<dbReference type="GO" id="GO:0005634">
    <property type="term" value="C:nucleus"/>
    <property type="evidence" value="ECO:0007669"/>
    <property type="project" value="TreeGrafter"/>
</dbReference>
<keyword evidence="1 7" id="KW-0853">WD repeat</keyword>
<evidence type="ECO:0000313" key="9">
    <source>
        <dbReference type="EMBL" id="TQN68534.1"/>
    </source>
</evidence>
<dbReference type="Gene3D" id="2.130.10.10">
    <property type="entry name" value="YVTN repeat-like/Quinoprotein amine dehydrogenase"/>
    <property type="match status" value="3"/>
</dbReference>
<comment type="similarity">
    <text evidence="4">Belongs to the WD repeat MDV1/CAF4 family.</text>
</comment>
<dbReference type="Proteomes" id="UP000326340">
    <property type="component" value="Unassembled WGS sequence"/>
</dbReference>
<name>A0A5Q4BQ42_9PEZI</name>
<dbReference type="PRINTS" id="PR00320">
    <property type="entry name" value="GPROTEINBRPT"/>
</dbReference>
<dbReference type="PROSITE" id="PS50294">
    <property type="entry name" value="WD_REPEATS_REGION"/>
    <property type="match status" value="2"/>
</dbReference>
<dbReference type="InterPro" id="IPR056884">
    <property type="entry name" value="NPHP3-like_N"/>
</dbReference>
<dbReference type="InterPro" id="IPR001680">
    <property type="entry name" value="WD40_rpt"/>
</dbReference>
<dbReference type="InterPro" id="IPR007111">
    <property type="entry name" value="NACHT_NTPase"/>
</dbReference>
<dbReference type="PANTHER" id="PTHR22847:SF637">
    <property type="entry name" value="WD REPEAT DOMAIN 5B"/>
    <property type="match status" value="1"/>
</dbReference>
<proteinExistence type="inferred from homology"/>
<dbReference type="InterPro" id="IPR011047">
    <property type="entry name" value="Quinoprotein_ADH-like_sf"/>
</dbReference>
<accession>A0A5Q4BQ42</accession>